<evidence type="ECO:0000313" key="1">
    <source>
        <dbReference type="EMBL" id="KAF1843345.1"/>
    </source>
</evidence>
<accession>A0A9P4GD18</accession>
<protein>
    <submittedName>
        <fullName evidence="1">Uncharacterized protein</fullName>
    </submittedName>
</protein>
<comment type="caution">
    <text evidence="1">The sequence shown here is derived from an EMBL/GenBank/DDBJ whole genome shotgun (WGS) entry which is preliminary data.</text>
</comment>
<dbReference type="OrthoDB" id="3797319at2759"/>
<keyword evidence="2" id="KW-1185">Reference proteome</keyword>
<dbReference type="Proteomes" id="UP000800039">
    <property type="component" value="Unassembled WGS sequence"/>
</dbReference>
<proteinExistence type="predicted"/>
<dbReference type="RefSeq" id="XP_040785908.1">
    <property type="nucleotide sequence ID" value="XM_040937101.1"/>
</dbReference>
<dbReference type="EMBL" id="ML976617">
    <property type="protein sequence ID" value="KAF1843345.1"/>
    <property type="molecule type" value="Genomic_DNA"/>
</dbReference>
<organism evidence="1 2">
    <name type="scientific">Cucurbitaria berberidis CBS 394.84</name>
    <dbReference type="NCBI Taxonomy" id="1168544"/>
    <lineage>
        <taxon>Eukaryota</taxon>
        <taxon>Fungi</taxon>
        <taxon>Dikarya</taxon>
        <taxon>Ascomycota</taxon>
        <taxon>Pezizomycotina</taxon>
        <taxon>Dothideomycetes</taxon>
        <taxon>Pleosporomycetidae</taxon>
        <taxon>Pleosporales</taxon>
        <taxon>Pleosporineae</taxon>
        <taxon>Cucurbitariaceae</taxon>
        <taxon>Cucurbitaria</taxon>
    </lineage>
</organism>
<name>A0A9P4GD18_9PLEO</name>
<reference evidence="1" key="1">
    <citation type="submission" date="2020-01" db="EMBL/GenBank/DDBJ databases">
        <authorList>
            <consortium name="DOE Joint Genome Institute"/>
            <person name="Haridas S."/>
            <person name="Albert R."/>
            <person name="Binder M."/>
            <person name="Bloem J."/>
            <person name="Labutti K."/>
            <person name="Salamov A."/>
            <person name="Andreopoulos B."/>
            <person name="Baker S.E."/>
            <person name="Barry K."/>
            <person name="Bills G."/>
            <person name="Bluhm B.H."/>
            <person name="Cannon C."/>
            <person name="Castanera R."/>
            <person name="Culley D.E."/>
            <person name="Daum C."/>
            <person name="Ezra D."/>
            <person name="Gonzalez J.B."/>
            <person name="Henrissat B."/>
            <person name="Kuo A."/>
            <person name="Liang C."/>
            <person name="Lipzen A."/>
            <person name="Lutzoni F."/>
            <person name="Magnuson J."/>
            <person name="Mondo S."/>
            <person name="Nolan M."/>
            <person name="Ohm R."/>
            <person name="Pangilinan J."/>
            <person name="Park H.-J."/>
            <person name="Ramirez L."/>
            <person name="Alfaro M."/>
            <person name="Sun H."/>
            <person name="Tritt A."/>
            <person name="Yoshinaga Y."/>
            <person name="Zwiers L.-H."/>
            <person name="Turgeon B.G."/>
            <person name="Goodwin S.B."/>
            <person name="Spatafora J.W."/>
            <person name="Crous P.W."/>
            <person name="Grigoriev I.V."/>
        </authorList>
    </citation>
    <scope>NUCLEOTIDE SEQUENCE</scope>
    <source>
        <strain evidence="1">CBS 394.84</strain>
    </source>
</reference>
<evidence type="ECO:0000313" key="2">
    <source>
        <dbReference type="Proteomes" id="UP000800039"/>
    </source>
</evidence>
<dbReference type="GeneID" id="63854351"/>
<dbReference type="AlphaFoldDB" id="A0A9P4GD18"/>
<sequence>MIGFCEMYIILKLDFVLSSLLPGTFDEPFVLGVKDGISGTATIPRLGYMAKVYSSAFHVATTSSILEDLHSLNSSTLLDIPYRDFALQVRQCVYDLSTGDDDGNAADDRTPVYYSMLVHEWKAIHSGHTKKLVGITFWSNQTIDKLAHIRWSGNYREQDVLTYQNCQHIAFNYSSVSMQSRKRWRPCACTADALHRLKDKIIQPIETIFLADEKPYCGYYQIFVDRYVRMDSLLEI</sequence>
<gene>
    <name evidence="1" type="ORF">K460DRAFT_407703</name>
</gene>